<evidence type="ECO:0000313" key="1">
    <source>
        <dbReference type="EMBL" id="KAK7817412.1"/>
    </source>
</evidence>
<dbReference type="Proteomes" id="UP000237347">
    <property type="component" value="Unassembled WGS sequence"/>
</dbReference>
<accession>A0AAW0ISV9</accession>
<organism evidence="1 2">
    <name type="scientific">Quercus suber</name>
    <name type="common">Cork oak</name>
    <dbReference type="NCBI Taxonomy" id="58331"/>
    <lineage>
        <taxon>Eukaryota</taxon>
        <taxon>Viridiplantae</taxon>
        <taxon>Streptophyta</taxon>
        <taxon>Embryophyta</taxon>
        <taxon>Tracheophyta</taxon>
        <taxon>Spermatophyta</taxon>
        <taxon>Magnoliopsida</taxon>
        <taxon>eudicotyledons</taxon>
        <taxon>Gunneridae</taxon>
        <taxon>Pentapetalae</taxon>
        <taxon>rosids</taxon>
        <taxon>fabids</taxon>
        <taxon>Fagales</taxon>
        <taxon>Fagaceae</taxon>
        <taxon>Quercus</taxon>
    </lineage>
</organism>
<comment type="caution">
    <text evidence="1">The sequence shown here is derived from an EMBL/GenBank/DDBJ whole genome shotgun (WGS) entry which is preliminary data.</text>
</comment>
<dbReference type="SUPFAM" id="SSF53756">
    <property type="entry name" value="UDP-Glycosyltransferase/glycogen phosphorylase"/>
    <property type="match status" value="1"/>
</dbReference>
<sequence>MSVQLPGLPLLHTHDQPSFVLPSNPFGSLPKSTRPKRCIEQIMTGPRSKEFKKNVAEFERAARVAVADGGSSDRNIQDFVNEIIGHSRRSL</sequence>
<dbReference type="AlphaFoldDB" id="A0AAW0ISV9"/>
<protein>
    <submittedName>
        <fullName evidence="1">Crocetin glucosyltransferase 2</fullName>
    </submittedName>
</protein>
<name>A0AAW0ISV9_QUESU</name>
<dbReference type="EMBL" id="PKMF04000882">
    <property type="protein sequence ID" value="KAK7817412.1"/>
    <property type="molecule type" value="Genomic_DNA"/>
</dbReference>
<keyword evidence="2" id="KW-1185">Reference proteome</keyword>
<evidence type="ECO:0000313" key="2">
    <source>
        <dbReference type="Proteomes" id="UP000237347"/>
    </source>
</evidence>
<reference evidence="1 2" key="1">
    <citation type="journal article" date="2018" name="Sci. Data">
        <title>The draft genome sequence of cork oak.</title>
        <authorList>
            <person name="Ramos A.M."/>
            <person name="Usie A."/>
            <person name="Barbosa P."/>
            <person name="Barros P.M."/>
            <person name="Capote T."/>
            <person name="Chaves I."/>
            <person name="Simoes F."/>
            <person name="Abreu I."/>
            <person name="Carrasquinho I."/>
            <person name="Faro C."/>
            <person name="Guimaraes J.B."/>
            <person name="Mendonca D."/>
            <person name="Nobrega F."/>
            <person name="Rodrigues L."/>
            <person name="Saibo N.J.M."/>
            <person name="Varela M.C."/>
            <person name="Egas C."/>
            <person name="Matos J."/>
            <person name="Miguel C.M."/>
            <person name="Oliveira M.M."/>
            <person name="Ricardo C.P."/>
            <person name="Goncalves S."/>
        </authorList>
    </citation>
    <scope>NUCLEOTIDE SEQUENCE [LARGE SCALE GENOMIC DNA]</scope>
    <source>
        <strain evidence="2">cv. HL8</strain>
    </source>
</reference>
<dbReference type="Gene3D" id="3.40.50.2000">
    <property type="entry name" value="Glycogen Phosphorylase B"/>
    <property type="match status" value="2"/>
</dbReference>
<proteinExistence type="predicted"/>
<gene>
    <name evidence="1" type="primary">GLT2</name>
    <name evidence="1" type="ORF">CFP56_042818</name>
</gene>